<evidence type="ECO:0000256" key="6">
    <source>
        <dbReference type="ARBA" id="ARBA00022741"/>
    </source>
</evidence>
<proteinExistence type="predicted"/>
<dbReference type="GO" id="GO:0009231">
    <property type="term" value="P:riboflavin biosynthetic process"/>
    <property type="evidence" value="ECO:0007669"/>
    <property type="project" value="InterPro"/>
</dbReference>
<dbReference type="PANTHER" id="PTHR22749:SF6">
    <property type="entry name" value="RIBOFLAVIN KINASE"/>
    <property type="match status" value="1"/>
</dbReference>
<dbReference type="Proteomes" id="UP001300502">
    <property type="component" value="Unassembled WGS sequence"/>
</dbReference>
<keyword evidence="5" id="KW-0808">Transferase</keyword>
<comment type="caution">
    <text evidence="9">The sequence shown here is derived from an EMBL/GenBank/DDBJ whole genome shotgun (WGS) entry which is preliminary data.</text>
</comment>
<dbReference type="InterPro" id="IPR023465">
    <property type="entry name" value="Riboflavin_kinase_dom_sf"/>
</dbReference>
<dbReference type="EC" id="2.7.1.26" evidence="2"/>
<evidence type="ECO:0000256" key="3">
    <source>
        <dbReference type="ARBA" id="ARBA00022630"/>
    </source>
</evidence>
<evidence type="ECO:0000313" key="10">
    <source>
        <dbReference type="Proteomes" id="UP001300502"/>
    </source>
</evidence>
<dbReference type="AlphaFoldDB" id="A0AAV9IMJ1"/>
<dbReference type="PANTHER" id="PTHR22749">
    <property type="entry name" value="RIBOFLAVIN KINASE/FMN ADENYLYLTRANSFERASE"/>
    <property type="match status" value="1"/>
</dbReference>
<reference evidence="9 10" key="1">
    <citation type="submission" date="2022-07" db="EMBL/GenBank/DDBJ databases">
        <title>Genome-wide signatures of adaptation to extreme environments.</title>
        <authorList>
            <person name="Cho C.H."/>
            <person name="Yoon H.S."/>
        </authorList>
    </citation>
    <scope>NUCLEOTIDE SEQUENCE [LARGE SCALE GENOMIC DNA]</scope>
    <source>
        <strain evidence="9 10">108.79 E11</strain>
    </source>
</reference>
<evidence type="ECO:0000256" key="1">
    <source>
        <dbReference type="ARBA" id="ARBA00005201"/>
    </source>
</evidence>
<gene>
    <name evidence="9" type="ORF">GAYE_SCF54G6213</name>
</gene>
<dbReference type="GO" id="GO:0005524">
    <property type="term" value="F:ATP binding"/>
    <property type="evidence" value="ECO:0007669"/>
    <property type="project" value="UniProtKB-KW"/>
</dbReference>
<dbReference type="GO" id="GO:0008531">
    <property type="term" value="F:riboflavin kinase activity"/>
    <property type="evidence" value="ECO:0007669"/>
    <property type="project" value="UniProtKB-EC"/>
</dbReference>
<evidence type="ECO:0000313" key="9">
    <source>
        <dbReference type="EMBL" id="KAK4528276.1"/>
    </source>
</evidence>
<sequence length="177" mass="20280">MWKYIGDLVGKQGTGPFQRFVSDPPVFLYEKNHSNPIIFEGKVLRGYQRGRQLLGCPTANLSVEPYQQLLQSLDCGIYFGWAKLEKRLPLYKAVVSVGWNPVFENDQKTIEAHLLAELKDFYDQHLSILLLGFIRREFKFASVADLEAAIGEDKSIAEKALDLEDCLTFKSQWENTF</sequence>
<keyword evidence="3" id="KW-0285">Flavoprotein</keyword>
<dbReference type="InterPro" id="IPR023468">
    <property type="entry name" value="Riboflavin_kinase"/>
</dbReference>
<dbReference type="SMART" id="SM00904">
    <property type="entry name" value="Flavokinase"/>
    <property type="match status" value="1"/>
</dbReference>
<organism evidence="9 10">
    <name type="scientific">Galdieria yellowstonensis</name>
    <dbReference type="NCBI Taxonomy" id="3028027"/>
    <lineage>
        <taxon>Eukaryota</taxon>
        <taxon>Rhodophyta</taxon>
        <taxon>Bangiophyceae</taxon>
        <taxon>Galdieriales</taxon>
        <taxon>Galdieriaceae</taxon>
        <taxon>Galdieria</taxon>
    </lineage>
</organism>
<evidence type="ECO:0000256" key="2">
    <source>
        <dbReference type="ARBA" id="ARBA00012105"/>
    </source>
</evidence>
<evidence type="ECO:0000256" key="4">
    <source>
        <dbReference type="ARBA" id="ARBA00022643"/>
    </source>
</evidence>
<keyword evidence="6" id="KW-0547">Nucleotide-binding</keyword>
<accession>A0AAV9IMJ1</accession>
<evidence type="ECO:0000256" key="5">
    <source>
        <dbReference type="ARBA" id="ARBA00022679"/>
    </source>
</evidence>
<keyword evidence="7" id="KW-0067">ATP-binding</keyword>
<evidence type="ECO:0000256" key="7">
    <source>
        <dbReference type="ARBA" id="ARBA00022840"/>
    </source>
</evidence>
<protein>
    <recommendedName>
        <fullName evidence="2">riboflavin kinase</fullName>
        <ecNumber evidence="2">2.7.1.26</ecNumber>
    </recommendedName>
</protein>
<dbReference type="SUPFAM" id="SSF82114">
    <property type="entry name" value="Riboflavin kinase-like"/>
    <property type="match status" value="1"/>
</dbReference>
<keyword evidence="10" id="KW-1185">Reference proteome</keyword>
<name>A0AAV9IMJ1_9RHOD</name>
<dbReference type="Pfam" id="PF01687">
    <property type="entry name" value="Flavokinase"/>
    <property type="match status" value="1"/>
</dbReference>
<feature type="domain" description="Riboflavin kinase" evidence="8">
    <location>
        <begin position="36"/>
        <end position="162"/>
    </location>
</feature>
<keyword evidence="4" id="KW-0288">FMN</keyword>
<dbReference type="InterPro" id="IPR015865">
    <property type="entry name" value="Riboflavin_kinase_bac/euk"/>
</dbReference>
<dbReference type="Gene3D" id="2.40.30.30">
    <property type="entry name" value="Riboflavin kinase-like"/>
    <property type="match status" value="1"/>
</dbReference>
<evidence type="ECO:0000259" key="8">
    <source>
        <dbReference type="SMART" id="SM00904"/>
    </source>
</evidence>
<comment type="pathway">
    <text evidence="1">Cofactor biosynthesis; FMN biosynthesis; FMN from riboflavin (ATP route): step 1/1.</text>
</comment>
<dbReference type="EMBL" id="JANCYU010000062">
    <property type="protein sequence ID" value="KAK4528276.1"/>
    <property type="molecule type" value="Genomic_DNA"/>
</dbReference>
<dbReference type="GO" id="GO:0009398">
    <property type="term" value="P:FMN biosynthetic process"/>
    <property type="evidence" value="ECO:0007669"/>
    <property type="project" value="TreeGrafter"/>
</dbReference>